<name>A0A4Y3UNJ7_9MICO</name>
<dbReference type="RefSeq" id="WP_141381119.1">
    <property type="nucleotide sequence ID" value="NZ_BJNA01000049.1"/>
</dbReference>
<sequence>MTARTIPPKVTDDIRALITDAGIDADKQDLVARILATGVGMGLDDTHRLDLKITASALTEMRAAFALFAPFRGIPKATIFGSARTRPDDALYRAASDAAHALAERGWMIVTGAGPGIMQAAAEGAGPDHSLGVSIRLPFEEKPNAVIAKNARNVAMKYFFTRKLMLVKESQAFICVPGGFGTLDEMFELLTLQQTGKADPTPIVLLDRAGGTFWAGLERFVHEHLVAGGVISPDDFDRVLVTDSVDAAVTEITGFYRNYDSLRWVGGRLVIRLRTAPTDDELDDLNARFGDLLAEGRIERTAPLRAEVRDNDRLELPRVVLRLDQFKVGALHRLIRALNDLPSAAAETETTPVPVSGR</sequence>
<dbReference type="AlphaFoldDB" id="A0A4Y3UNJ7"/>
<dbReference type="InterPro" id="IPR052341">
    <property type="entry name" value="LOG_family_nucleotidases"/>
</dbReference>
<dbReference type="Pfam" id="PF03641">
    <property type="entry name" value="Lysine_decarbox"/>
    <property type="match status" value="1"/>
</dbReference>
<comment type="caution">
    <text evidence="1">The sequence shown here is derived from an EMBL/GenBank/DDBJ whole genome shotgun (WGS) entry which is preliminary data.</text>
</comment>
<dbReference type="InterPro" id="IPR031100">
    <property type="entry name" value="LOG_fam"/>
</dbReference>
<reference evidence="1 2" key="1">
    <citation type="submission" date="2019-06" db="EMBL/GenBank/DDBJ databases">
        <title>Sequencing the genomes of 1000 actinobacteria strains.</title>
        <authorList>
            <person name="Klenk H.-P."/>
        </authorList>
    </citation>
    <scope>NUCLEOTIDE SEQUENCE [LARGE SCALE GENOMIC DNA]</scope>
    <source>
        <strain evidence="1 2">DSM 20427</strain>
    </source>
</reference>
<accession>A0A4Y3UNJ7</accession>
<dbReference type="EMBL" id="VFPS01000004">
    <property type="protein sequence ID" value="TQM95128.1"/>
    <property type="molecule type" value="Genomic_DNA"/>
</dbReference>
<dbReference type="PANTHER" id="PTHR43393:SF2">
    <property type="entry name" value="CYTOKININ RIBOSIDE 5'-MONOPHOSPHATE PHOSPHORIBOHYDROLASE"/>
    <property type="match status" value="1"/>
</dbReference>
<evidence type="ECO:0008006" key="3">
    <source>
        <dbReference type="Google" id="ProtNLM"/>
    </source>
</evidence>
<organism evidence="1 2">
    <name type="scientific">Microbacterium lacticum</name>
    <dbReference type="NCBI Taxonomy" id="33885"/>
    <lineage>
        <taxon>Bacteria</taxon>
        <taxon>Bacillati</taxon>
        <taxon>Actinomycetota</taxon>
        <taxon>Actinomycetes</taxon>
        <taxon>Micrococcales</taxon>
        <taxon>Microbacteriaceae</taxon>
        <taxon>Microbacterium</taxon>
    </lineage>
</organism>
<dbReference type="PANTHER" id="PTHR43393">
    <property type="entry name" value="CYTOKININ RIBOSIDE 5'-MONOPHOSPHATE PHOSPHORIBOHYDROLASE"/>
    <property type="match status" value="1"/>
</dbReference>
<dbReference type="NCBIfam" id="TIGR00730">
    <property type="entry name" value="Rossman fold protein, TIGR00730 family"/>
    <property type="match status" value="1"/>
</dbReference>
<evidence type="ECO:0000313" key="2">
    <source>
        <dbReference type="Proteomes" id="UP000319804"/>
    </source>
</evidence>
<proteinExistence type="predicted"/>
<dbReference type="Gene3D" id="3.40.50.450">
    <property type="match status" value="1"/>
</dbReference>
<dbReference type="SUPFAM" id="SSF102405">
    <property type="entry name" value="MCP/YpsA-like"/>
    <property type="match status" value="1"/>
</dbReference>
<dbReference type="InterPro" id="IPR005269">
    <property type="entry name" value="LOG"/>
</dbReference>
<dbReference type="GO" id="GO:0005829">
    <property type="term" value="C:cytosol"/>
    <property type="evidence" value="ECO:0007669"/>
    <property type="project" value="TreeGrafter"/>
</dbReference>
<evidence type="ECO:0000313" key="1">
    <source>
        <dbReference type="EMBL" id="TQM95128.1"/>
    </source>
</evidence>
<gene>
    <name evidence="1" type="ORF">FHX68_2468</name>
</gene>
<keyword evidence="2" id="KW-1185">Reference proteome</keyword>
<dbReference type="OrthoDB" id="9801098at2"/>
<protein>
    <recommendedName>
        <fullName evidence="3">Rossman fold protein, TIGR00730 family</fullName>
    </recommendedName>
</protein>
<dbReference type="Proteomes" id="UP000319804">
    <property type="component" value="Unassembled WGS sequence"/>
</dbReference>
<dbReference type="GO" id="GO:0009691">
    <property type="term" value="P:cytokinin biosynthetic process"/>
    <property type="evidence" value="ECO:0007669"/>
    <property type="project" value="InterPro"/>
</dbReference>
<dbReference type="GO" id="GO:0016787">
    <property type="term" value="F:hydrolase activity"/>
    <property type="evidence" value="ECO:0007669"/>
    <property type="project" value="InterPro"/>
</dbReference>